<sequence>MSAPYLMIRFCVIFCLFCVATALGSRKGLLKVQSLFGRLVADRFGREELNCFEALIRTVRTTFSDECAVDEVLQEPARKEK</sequence>
<keyword evidence="1" id="KW-0732">Signal</keyword>
<feature type="chain" id="PRO_5007542723" evidence="1">
    <location>
        <begin position="23"/>
        <end position="81"/>
    </location>
</feature>
<feature type="signal peptide" evidence="1">
    <location>
        <begin position="1"/>
        <end position="22"/>
    </location>
</feature>
<dbReference type="EMBL" id="GEGO01003831">
    <property type="protein sequence ID" value="JAR91573.1"/>
    <property type="molecule type" value="Transcribed_RNA"/>
</dbReference>
<accession>A0A147BLA9</accession>
<evidence type="ECO:0000256" key="1">
    <source>
        <dbReference type="SAM" id="SignalP"/>
    </source>
</evidence>
<dbReference type="AlphaFoldDB" id="A0A147BLA9"/>
<protein>
    <submittedName>
        <fullName evidence="2">Putative secreted protein</fullName>
    </submittedName>
</protein>
<organism evidence="2">
    <name type="scientific">Ixodes ricinus</name>
    <name type="common">Common tick</name>
    <name type="synonym">Acarus ricinus</name>
    <dbReference type="NCBI Taxonomy" id="34613"/>
    <lineage>
        <taxon>Eukaryota</taxon>
        <taxon>Metazoa</taxon>
        <taxon>Ecdysozoa</taxon>
        <taxon>Arthropoda</taxon>
        <taxon>Chelicerata</taxon>
        <taxon>Arachnida</taxon>
        <taxon>Acari</taxon>
        <taxon>Parasitiformes</taxon>
        <taxon>Ixodida</taxon>
        <taxon>Ixodoidea</taxon>
        <taxon>Ixodidae</taxon>
        <taxon>Ixodinae</taxon>
        <taxon>Ixodes</taxon>
    </lineage>
</organism>
<proteinExistence type="predicted"/>
<evidence type="ECO:0000313" key="2">
    <source>
        <dbReference type="EMBL" id="JAR91573.1"/>
    </source>
</evidence>
<name>A0A147BLA9_IXORI</name>
<reference evidence="2" key="1">
    <citation type="journal article" date="2018" name="PLoS Negl. Trop. Dis.">
        <title>Sialome diversity of ticks revealed by RNAseq of single tick salivary glands.</title>
        <authorList>
            <person name="Perner J."/>
            <person name="Kropackova S."/>
            <person name="Kopacek P."/>
            <person name="Ribeiro J.M."/>
        </authorList>
    </citation>
    <scope>NUCLEOTIDE SEQUENCE</scope>
    <source>
        <strain evidence="2">Siblings of single egg batch collected in Ceske Budejovice</strain>
        <tissue evidence="2">Salivary glands</tissue>
    </source>
</reference>